<dbReference type="PANTHER" id="PTHR46825:SF11">
    <property type="entry name" value="PENICILLIN-BINDING PROTEIN 4"/>
    <property type="match status" value="1"/>
</dbReference>
<dbReference type="InterPro" id="IPR011990">
    <property type="entry name" value="TPR-like_helical_dom_sf"/>
</dbReference>
<comment type="subcellular location">
    <subcellularLocation>
        <location evidence="1">Membrane</location>
    </subcellularLocation>
</comment>
<dbReference type="PANTHER" id="PTHR46825">
    <property type="entry name" value="D-ALANYL-D-ALANINE-CARBOXYPEPTIDASE/ENDOPEPTIDASE AMPH"/>
    <property type="match status" value="1"/>
</dbReference>
<evidence type="ECO:0000256" key="3">
    <source>
        <dbReference type="PROSITE-ProRule" id="PRU00339"/>
    </source>
</evidence>
<evidence type="ECO:0000259" key="4">
    <source>
        <dbReference type="Pfam" id="PF00144"/>
    </source>
</evidence>
<keyword evidence="5" id="KW-0378">Hydrolase</keyword>
<dbReference type="InterPro" id="IPR050491">
    <property type="entry name" value="AmpC-like"/>
</dbReference>
<keyword evidence="3" id="KW-0802">TPR repeat</keyword>
<gene>
    <name evidence="5" type="ORF">ACFSTG_07325</name>
</gene>
<dbReference type="GO" id="GO:0016787">
    <property type="term" value="F:hydrolase activity"/>
    <property type="evidence" value="ECO:0007669"/>
    <property type="project" value="UniProtKB-KW"/>
</dbReference>
<dbReference type="Pfam" id="PF00144">
    <property type="entry name" value="Beta-lactamase"/>
    <property type="match status" value="1"/>
</dbReference>
<feature type="repeat" description="TPR" evidence="3">
    <location>
        <begin position="443"/>
        <end position="476"/>
    </location>
</feature>
<dbReference type="EMBL" id="JBHULT010000006">
    <property type="protein sequence ID" value="MFD2517699.1"/>
    <property type="molecule type" value="Genomic_DNA"/>
</dbReference>
<evidence type="ECO:0000313" key="5">
    <source>
        <dbReference type="EMBL" id="MFD2517699.1"/>
    </source>
</evidence>
<dbReference type="RefSeq" id="WP_380750357.1">
    <property type="nucleotide sequence ID" value="NZ_JBHULT010000006.1"/>
</dbReference>
<organism evidence="5 6">
    <name type="scientific">Salinimicrobium flavum</name>
    <dbReference type="NCBI Taxonomy" id="1737065"/>
    <lineage>
        <taxon>Bacteria</taxon>
        <taxon>Pseudomonadati</taxon>
        <taxon>Bacteroidota</taxon>
        <taxon>Flavobacteriia</taxon>
        <taxon>Flavobacteriales</taxon>
        <taxon>Flavobacteriaceae</taxon>
        <taxon>Salinimicrobium</taxon>
    </lineage>
</organism>
<evidence type="ECO:0000256" key="1">
    <source>
        <dbReference type="ARBA" id="ARBA00004370"/>
    </source>
</evidence>
<dbReference type="Gene3D" id="1.25.40.10">
    <property type="entry name" value="Tetratricopeptide repeat domain"/>
    <property type="match status" value="1"/>
</dbReference>
<dbReference type="InterPro" id="IPR019734">
    <property type="entry name" value="TPR_rpt"/>
</dbReference>
<dbReference type="SUPFAM" id="SSF56601">
    <property type="entry name" value="beta-lactamase/transpeptidase-like"/>
    <property type="match status" value="1"/>
</dbReference>
<dbReference type="InterPro" id="IPR001466">
    <property type="entry name" value="Beta-lactam-related"/>
</dbReference>
<keyword evidence="6" id="KW-1185">Reference proteome</keyword>
<evidence type="ECO:0000313" key="6">
    <source>
        <dbReference type="Proteomes" id="UP001597468"/>
    </source>
</evidence>
<accession>A0ABW5IXZ0</accession>
<keyword evidence="2" id="KW-0472">Membrane</keyword>
<feature type="domain" description="Beta-lactamase-related" evidence="4">
    <location>
        <begin position="45"/>
        <end position="351"/>
    </location>
</feature>
<dbReference type="SMART" id="SM00028">
    <property type="entry name" value="TPR"/>
    <property type="match status" value="1"/>
</dbReference>
<dbReference type="Proteomes" id="UP001597468">
    <property type="component" value="Unassembled WGS sequence"/>
</dbReference>
<dbReference type="Gene3D" id="3.40.710.10">
    <property type="entry name" value="DD-peptidase/beta-lactamase superfamily"/>
    <property type="match status" value="1"/>
</dbReference>
<dbReference type="InterPro" id="IPR012338">
    <property type="entry name" value="Beta-lactam/transpept-like"/>
</dbReference>
<proteinExistence type="predicted"/>
<dbReference type="PROSITE" id="PS50005">
    <property type="entry name" value="TPR"/>
    <property type="match status" value="1"/>
</dbReference>
<sequence>MKKVIQHLQKTALLAGGFLFLSTGILFAQDKARQIEDLLNKYHEYGQFNGSVLVADDGEVIFSDGFGMANMEYDIPNQPDTKHRLGSITKQFTAALILQLVEQGKLELDKPISTYLPDYKGPAADVVTIHHLLTHSSGIPSYTSFPGFFQEQSRDPSSPEEFVKTFSDSTLQFTPGERFSYNNSGYFLLGHIIEEVTGKTYEQVLQENIFTPLNMNDTGYDHHETILKNRASGYEKNGGGYVNAPYLDMSLPYAGGSLYSTVEDLFKWDRALYNNEVLSEKSKKLMFTPHIASGNSHYGYGWSLDKLPIGQSRDSVPIVVHGGGINGFNTLIVRFPEEEDLVVLLNNTGGTRLNDIAMGITNILHGAEAEMPRKSLAMEVLPVFSKDGVEAGLARYKELKADDTYALNEPEMNQVGYRLLQNGKIKEAIEVFRINVEEFPDSWNTYDSLGEAYMVDGQKDKAIINYEKSIEMNPENENGKKMLAKIRTK</sequence>
<evidence type="ECO:0000256" key="2">
    <source>
        <dbReference type="ARBA" id="ARBA00023136"/>
    </source>
</evidence>
<reference evidence="6" key="1">
    <citation type="journal article" date="2019" name="Int. J. Syst. Evol. Microbiol.">
        <title>The Global Catalogue of Microorganisms (GCM) 10K type strain sequencing project: providing services to taxonomists for standard genome sequencing and annotation.</title>
        <authorList>
            <consortium name="The Broad Institute Genomics Platform"/>
            <consortium name="The Broad Institute Genome Sequencing Center for Infectious Disease"/>
            <person name="Wu L."/>
            <person name="Ma J."/>
        </authorList>
    </citation>
    <scope>NUCLEOTIDE SEQUENCE [LARGE SCALE GENOMIC DNA]</scope>
    <source>
        <strain evidence="6">KCTC 42585</strain>
    </source>
</reference>
<name>A0ABW5IXZ0_9FLAO</name>
<protein>
    <submittedName>
        <fullName evidence="5">Serine hydrolase</fullName>
    </submittedName>
</protein>
<comment type="caution">
    <text evidence="5">The sequence shown here is derived from an EMBL/GenBank/DDBJ whole genome shotgun (WGS) entry which is preliminary data.</text>
</comment>
<dbReference type="SUPFAM" id="SSF48452">
    <property type="entry name" value="TPR-like"/>
    <property type="match status" value="1"/>
</dbReference>